<dbReference type="PANTHER" id="PTHR42919">
    <property type="entry name" value="N-ALPHA-ACETYLTRANSFERASE"/>
    <property type="match status" value="1"/>
</dbReference>
<dbReference type="EMBL" id="LQRD01000061">
    <property type="protein sequence ID" value="KXT69010.1"/>
    <property type="molecule type" value="Genomic_DNA"/>
</dbReference>
<dbReference type="InterPro" id="IPR051556">
    <property type="entry name" value="N-term/lysine_N-AcTrnsfr"/>
</dbReference>
<dbReference type="InterPro" id="IPR016181">
    <property type="entry name" value="Acyl_CoA_acyltransferase"/>
</dbReference>
<gene>
    <name evidence="4" type="ORF">SCRDD08_01583</name>
</gene>
<comment type="caution">
    <text evidence="4">The sequence shown here is derived from an EMBL/GenBank/DDBJ whole genome shotgun (WGS) entry which is preliminary data.</text>
</comment>
<dbReference type="CDD" id="cd04301">
    <property type="entry name" value="NAT_SF"/>
    <property type="match status" value="1"/>
</dbReference>
<protein>
    <submittedName>
        <fullName evidence="4">Acetyltransferase, GNAT family</fullName>
    </submittedName>
</protein>
<evidence type="ECO:0000313" key="4">
    <source>
        <dbReference type="EMBL" id="KXT69010.1"/>
    </source>
</evidence>
<dbReference type="STRING" id="45634.SCRDD08_01583"/>
<dbReference type="GO" id="GO:0016747">
    <property type="term" value="F:acyltransferase activity, transferring groups other than amino-acyl groups"/>
    <property type="evidence" value="ECO:0007669"/>
    <property type="project" value="InterPro"/>
</dbReference>
<dbReference type="SUPFAM" id="SSF55729">
    <property type="entry name" value="Acyl-CoA N-acyltransferases (Nat)"/>
    <property type="match status" value="1"/>
</dbReference>
<organism evidence="4 5">
    <name type="scientific">Streptococcus cristatus</name>
    <dbReference type="NCBI Taxonomy" id="45634"/>
    <lineage>
        <taxon>Bacteria</taxon>
        <taxon>Bacillati</taxon>
        <taxon>Bacillota</taxon>
        <taxon>Bacilli</taxon>
        <taxon>Lactobacillales</taxon>
        <taxon>Streptococcaceae</taxon>
        <taxon>Streptococcus</taxon>
    </lineage>
</organism>
<evidence type="ECO:0000256" key="1">
    <source>
        <dbReference type="ARBA" id="ARBA00022679"/>
    </source>
</evidence>
<feature type="domain" description="N-acetyltransferase" evidence="3">
    <location>
        <begin position="1"/>
        <end position="170"/>
    </location>
</feature>
<evidence type="ECO:0000256" key="2">
    <source>
        <dbReference type="ARBA" id="ARBA00023315"/>
    </source>
</evidence>
<proteinExistence type="predicted"/>
<dbReference type="InterPro" id="IPR000182">
    <property type="entry name" value="GNAT_dom"/>
</dbReference>
<dbReference type="PATRIC" id="fig|45634.12.peg.1656"/>
<sequence length="170" mass="20386">MLVRVQPEDLDILRELQVQTYQETFGPFIKQEDLEHYFAHELAHERLAWELANSESEHYFLQDKEQKIAGFLKCNWGQAQTEQDLEDSFEIQRIYVLASHQGFGLGKEMFEFALAEAEKRGFSWAWLGVWERNFKAQNFYFKYGFERFSQHEYITGDTVDIDWLLRKKLN</sequence>
<dbReference type="PANTHER" id="PTHR42919:SF8">
    <property type="entry name" value="N-ALPHA-ACETYLTRANSFERASE 50"/>
    <property type="match status" value="1"/>
</dbReference>
<dbReference type="RefSeq" id="WP_061423131.1">
    <property type="nucleotide sequence ID" value="NZ_KQ969062.1"/>
</dbReference>
<dbReference type="Proteomes" id="UP000070377">
    <property type="component" value="Unassembled WGS sequence"/>
</dbReference>
<evidence type="ECO:0000259" key="3">
    <source>
        <dbReference type="PROSITE" id="PS51186"/>
    </source>
</evidence>
<reference evidence="4 5" key="1">
    <citation type="submission" date="2016-01" db="EMBL/GenBank/DDBJ databases">
        <title>Highly variable Streptococcus oralis are common among viridans streptococci isolated from primates.</title>
        <authorList>
            <person name="Denapaite D."/>
            <person name="Rieger M."/>
            <person name="Koendgen S."/>
            <person name="Brueckner R."/>
            <person name="Ochigava I."/>
            <person name="Kappeler P."/>
            <person name="Maetz-Rensing K."/>
            <person name="Leendertz F."/>
            <person name="Hakenbeck R."/>
        </authorList>
    </citation>
    <scope>NUCLEOTIDE SEQUENCE [LARGE SCALE GENOMIC DNA]</scope>
    <source>
        <strain evidence="4 5">DD08</strain>
    </source>
</reference>
<evidence type="ECO:0000313" key="5">
    <source>
        <dbReference type="Proteomes" id="UP000070377"/>
    </source>
</evidence>
<dbReference type="Pfam" id="PF00583">
    <property type="entry name" value="Acetyltransf_1"/>
    <property type="match status" value="1"/>
</dbReference>
<name>A0A139MZ43_STRCR</name>
<dbReference type="PROSITE" id="PS51186">
    <property type="entry name" value="GNAT"/>
    <property type="match status" value="1"/>
</dbReference>
<dbReference type="AlphaFoldDB" id="A0A139MZ43"/>
<keyword evidence="1 4" id="KW-0808">Transferase</keyword>
<keyword evidence="2" id="KW-0012">Acyltransferase</keyword>
<dbReference type="Gene3D" id="3.40.630.30">
    <property type="match status" value="1"/>
</dbReference>
<accession>A0A139MZ43</accession>